<organism evidence="9 10">
    <name type="scientific">Macrostomum lignano</name>
    <dbReference type="NCBI Taxonomy" id="282301"/>
    <lineage>
        <taxon>Eukaryota</taxon>
        <taxon>Metazoa</taxon>
        <taxon>Spiralia</taxon>
        <taxon>Lophotrochozoa</taxon>
        <taxon>Platyhelminthes</taxon>
        <taxon>Rhabditophora</taxon>
        <taxon>Macrostomorpha</taxon>
        <taxon>Macrostomida</taxon>
        <taxon>Macrostomidae</taxon>
        <taxon>Macrostomum</taxon>
    </lineage>
</organism>
<feature type="compositionally biased region" description="Basic residues" evidence="7">
    <location>
        <begin position="1"/>
        <end position="16"/>
    </location>
</feature>
<dbReference type="SUPFAM" id="SSF46689">
    <property type="entry name" value="Homeodomain-like"/>
    <property type="match status" value="1"/>
</dbReference>
<dbReference type="GO" id="GO:0000981">
    <property type="term" value="F:DNA-binding transcription factor activity, RNA polymerase II-specific"/>
    <property type="evidence" value="ECO:0007669"/>
    <property type="project" value="InterPro"/>
</dbReference>
<protein>
    <submittedName>
        <fullName evidence="10">Homeobox domain-containing protein</fullName>
    </submittedName>
</protein>
<evidence type="ECO:0000256" key="3">
    <source>
        <dbReference type="ARBA" id="ARBA00023242"/>
    </source>
</evidence>
<dbReference type="WBParaSite" id="maker-unitig_37154-snap-gene-0.1-mRNA-1">
    <property type="protein sequence ID" value="maker-unitig_37154-snap-gene-0.1-mRNA-1"/>
    <property type="gene ID" value="maker-unitig_37154-snap-gene-0.1"/>
</dbReference>
<dbReference type="GO" id="GO:0005634">
    <property type="term" value="C:nucleus"/>
    <property type="evidence" value="ECO:0007669"/>
    <property type="project" value="UniProtKB-SubCell"/>
</dbReference>
<dbReference type="GO" id="GO:0003677">
    <property type="term" value="F:DNA binding"/>
    <property type="evidence" value="ECO:0007669"/>
    <property type="project" value="UniProtKB-UniRule"/>
</dbReference>
<comment type="similarity">
    <text evidence="4">Belongs to the H2.0 homeobox family.</text>
</comment>
<keyword evidence="1 5" id="KW-0238">DNA-binding</keyword>
<dbReference type="PRINTS" id="PR00024">
    <property type="entry name" value="HOMEOBOX"/>
</dbReference>
<feature type="DNA-binding region" description="Homeobox" evidence="5">
    <location>
        <begin position="53"/>
        <end position="87"/>
    </location>
</feature>
<comment type="subcellular location">
    <subcellularLocation>
        <location evidence="5 6">Nucleus</location>
    </subcellularLocation>
</comment>
<keyword evidence="9" id="KW-1185">Reference proteome</keyword>
<evidence type="ECO:0000259" key="8">
    <source>
        <dbReference type="PROSITE" id="PS50071"/>
    </source>
</evidence>
<dbReference type="AlphaFoldDB" id="A0A1I8FKW7"/>
<feature type="region of interest" description="Disordered" evidence="7">
    <location>
        <begin position="1"/>
        <end position="55"/>
    </location>
</feature>
<evidence type="ECO:0000256" key="5">
    <source>
        <dbReference type="PROSITE-ProRule" id="PRU00108"/>
    </source>
</evidence>
<name>A0A1I8FKW7_9PLAT</name>
<keyword evidence="3 5" id="KW-0539">Nucleus</keyword>
<reference evidence="10" key="1">
    <citation type="submission" date="2016-11" db="UniProtKB">
        <authorList>
            <consortium name="WormBaseParasite"/>
        </authorList>
    </citation>
    <scope>IDENTIFICATION</scope>
</reference>
<dbReference type="InterPro" id="IPR001356">
    <property type="entry name" value="HD"/>
</dbReference>
<feature type="domain" description="Homeobox" evidence="8">
    <location>
        <begin position="51"/>
        <end position="86"/>
    </location>
</feature>
<dbReference type="InterPro" id="IPR051662">
    <property type="entry name" value="H2.0_Homeobox_NeuralPatt"/>
</dbReference>
<dbReference type="InterPro" id="IPR020479">
    <property type="entry name" value="HD_metazoa"/>
</dbReference>
<dbReference type="InterPro" id="IPR017970">
    <property type="entry name" value="Homeobox_CS"/>
</dbReference>
<dbReference type="PROSITE" id="PS00027">
    <property type="entry name" value="HOMEOBOX_1"/>
    <property type="match status" value="1"/>
</dbReference>
<evidence type="ECO:0000256" key="4">
    <source>
        <dbReference type="ARBA" id="ARBA00038504"/>
    </source>
</evidence>
<evidence type="ECO:0000256" key="1">
    <source>
        <dbReference type="ARBA" id="ARBA00023125"/>
    </source>
</evidence>
<dbReference type="PANTHER" id="PTHR24331">
    <property type="entry name" value="DBX"/>
    <property type="match status" value="1"/>
</dbReference>
<dbReference type="InterPro" id="IPR009057">
    <property type="entry name" value="Homeodomain-like_sf"/>
</dbReference>
<evidence type="ECO:0000256" key="2">
    <source>
        <dbReference type="ARBA" id="ARBA00023155"/>
    </source>
</evidence>
<keyword evidence="2 5" id="KW-0371">Homeobox</keyword>
<dbReference type="PRINTS" id="PR00031">
    <property type="entry name" value="HTHREPRESSR"/>
</dbReference>
<dbReference type="Gene3D" id="1.10.10.60">
    <property type="entry name" value="Homeodomain-like"/>
    <property type="match status" value="1"/>
</dbReference>
<sequence length="168" mass="19034">SAAGFRSRRRSRRLRFRGCVPRQATSGNAPTGRVQRLPEARPSRRCSSGKKYISKPDRKRLADKLGLKDSQVKIWFQNRRMKWRNSKERELFNNSVPSRAAASAAAAPRLAELNSHSKSKRAIPMRMPMSEEATTMKLLLLRKLMKPNSSLSSIESDAALQLQLGRQC</sequence>
<dbReference type="PANTHER" id="PTHR24331:SF0">
    <property type="entry name" value="DBX"/>
    <property type="match status" value="1"/>
</dbReference>
<dbReference type="Proteomes" id="UP000095280">
    <property type="component" value="Unplaced"/>
</dbReference>
<dbReference type="PROSITE" id="PS50071">
    <property type="entry name" value="HOMEOBOX_2"/>
    <property type="match status" value="1"/>
</dbReference>
<dbReference type="Pfam" id="PF00046">
    <property type="entry name" value="Homeodomain"/>
    <property type="match status" value="1"/>
</dbReference>
<dbReference type="CDD" id="cd00086">
    <property type="entry name" value="homeodomain"/>
    <property type="match status" value="1"/>
</dbReference>
<accession>A0A1I8FKW7</accession>
<dbReference type="InterPro" id="IPR000047">
    <property type="entry name" value="HTH_motif"/>
</dbReference>
<proteinExistence type="inferred from homology"/>
<evidence type="ECO:0000256" key="7">
    <source>
        <dbReference type="SAM" id="MobiDB-lite"/>
    </source>
</evidence>
<evidence type="ECO:0000313" key="9">
    <source>
        <dbReference type="Proteomes" id="UP000095280"/>
    </source>
</evidence>
<evidence type="ECO:0000313" key="10">
    <source>
        <dbReference type="WBParaSite" id="maker-unitig_37154-snap-gene-0.1-mRNA-1"/>
    </source>
</evidence>
<evidence type="ECO:0000256" key="6">
    <source>
        <dbReference type="RuleBase" id="RU000682"/>
    </source>
</evidence>
<dbReference type="SMART" id="SM00389">
    <property type="entry name" value="HOX"/>
    <property type="match status" value="1"/>
</dbReference>